<dbReference type="Gene3D" id="2.60.120.10">
    <property type="entry name" value="Jelly Rolls"/>
    <property type="match status" value="1"/>
</dbReference>
<sequence length="184" mass="20070">MATLLTSAHFTDMPWKNGGGTTCELLRLPAEGDFAVRLSTARVGQNGPFSCFPGIDRVLMLLEGDGVELAMASGTRVLKRPFEPIAFSGDEPVHCRLLNGECLDFNLMTRRDWGRATLEVLPLRAGDACFSQAPQARLLYLHGGEPRLWIVAPDEAFSLTAEHDGVLVDITLYPDAESDHVALC</sequence>
<organism evidence="1 2">
    <name type="scientific">Oceanimonas pelagia</name>
    <dbReference type="NCBI Taxonomy" id="3028314"/>
    <lineage>
        <taxon>Bacteria</taxon>
        <taxon>Pseudomonadati</taxon>
        <taxon>Pseudomonadota</taxon>
        <taxon>Gammaproteobacteria</taxon>
        <taxon>Aeromonadales</taxon>
        <taxon>Aeromonadaceae</taxon>
        <taxon>Oceanimonas</taxon>
    </lineage>
</organism>
<evidence type="ECO:0000313" key="1">
    <source>
        <dbReference type="EMBL" id="WMC09787.1"/>
    </source>
</evidence>
<accession>A0AA50QB18</accession>
<evidence type="ECO:0000313" key="2">
    <source>
        <dbReference type="Proteomes" id="UP001223802"/>
    </source>
</evidence>
<keyword evidence="2" id="KW-1185">Reference proteome</keyword>
<reference evidence="1 2" key="1">
    <citation type="submission" date="2023-02" db="EMBL/GenBank/DDBJ databases">
        <title>Complete genome sequence of a novel bacterium Oceanimonas sp. NTOU-MSR1 isolated from marine coast sediment.</title>
        <authorList>
            <person name="Yang H.-T."/>
            <person name="Chen Y.-L."/>
            <person name="Ho Y.-N."/>
        </authorList>
    </citation>
    <scope>NUCLEOTIDE SEQUENCE [LARGE SCALE GENOMIC DNA]</scope>
    <source>
        <strain evidence="1 2">NTOU-MSR1</strain>
    </source>
</reference>
<protein>
    <submittedName>
        <fullName evidence="1">HutD family protein</fullName>
    </submittedName>
</protein>
<dbReference type="Proteomes" id="UP001223802">
    <property type="component" value="Chromosome"/>
</dbReference>
<dbReference type="CDD" id="cd20293">
    <property type="entry name" value="cupin_HutD_N"/>
    <property type="match status" value="1"/>
</dbReference>
<dbReference type="RefSeq" id="WP_306761005.1">
    <property type="nucleotide sequence ID" value="NZ_CP118224.1"/>
</dbReference>
<name>A0AA50QB18_9GAMM</name>
<dbReference type="Pfam" id="PF05962">
    <property type="entry name" value="HutD"/>
    <property type="match status" value="1"/>
</dbReference>
<dbReference type="AlphaFoldDB" id="A0AA50QB18"/>
<proteinExistence type="predicted"/>
<dbReference type="InterPro" id="IPR011051">
    <property type="entry name" value="RmlC_Cupin_sf"/>
</dbReference>
<dbReference type="PANTHER" id="PTHR37943">
    <property type="entry name" value="PROTEIN VES"/>
    <property type="match status" value="1"/>
</dbReference>
<dbReference type="InterPro" id="IPR014710">
    <property type="entry name" value="RmlC-like_jellyroll"/>
</dbReference>
<dbReference type="InterPro" id="IPR010282">
    <property type="entry name" value="Uncharacterised_HutD/Ves"/>
</dbReference>
<gene>
    <name evidence="1" type="ORF">PU634_11755</name>
</gene>
<dbReference type="EMBL" id="CP118224">
    <property type="protein sequence ID" value="WMC09787.1"/>
    <property type="molecule type" value="Genomic_DNA"/>
</dbReference>
<dbReference type="PANTHER" id="PTHR37943:SF1">
    <property type="entry name" value="PROTEIN VES"/>
    <property type="match status" value="1"/>
</dbReference>
<dbReference type="SUPFAM" id="SSF51182">
    <property type="entry name" value="RmlC-like cupins"/>
    <property type="match status" value="1"/>
</dbReference>
<dbReference type="KEGG" id="ope:PU634_11755"/>